<accession>D3MQJ1</accession>
<sequence>MCVNKEELPSNTSDEIKRLSAENSCVLGGVNSLSEDVKHEIRNIMRVINTCIIDI</sequence>
<evidence type="ECO:0000313" key="1">
    <source>
        <dbReference type="EMBL" id="EFD05590.1"/>
    </source>
</evidence>
<reference evidence="1 2" key="1">
    <citation type="submission" date="2010-01" db="EMBL/GenBank/DDBJ databases">
        <authorList>
            <person name="Dodson R."/>
            <person name="Madupu R."/>
            <person name="Durkin A.S."/>
            <person name="Torralba M."/>
            <person name="Methe B."/>
            <person name="Sutton G.G."/>
            <person name="Strausberg R.L."/>
            <person name="Nelson K.E."/>
        </authorList>
    </citation>
    <scope>NUCLEOTIDE SEQUENCE [LARGE SCALE GENOMIC DNA]</scope>
    <source>
        <strain evidence="1 2">653-L</strain>
    </source>
</reference>
<evidence type="ECO:0000313" key="2">
    <source>
        <dbReference type="Proteomes" id="UP000004206"/>
    </source>
</evidence>
<organism evidence="1 2">
    <name type="scientific">Peptostreptococcus anaerobius 653-L</name>
    <dbReference type="NCBI Taxonomy" id="596329"/>
    <lineage>
        <taxon>Bacteria</taxon>
        <taxon>Bacillati</taxon>
        <taxon>Bacillota</taxon>
        <taxon>Clostridia</taxon>
        <taxon>Peptostreptococcales</taxon>
        <taxon>Peptostreptococcaceae</taxon>
        <taxon>Peptostreptococcus</taxon>
    </lineage>
</organism>
<dbReference type="Proteomes" id="UP000004206">
    <property type="component" value="Unassembled WGS sequence"/>
</dbReference>
<name>D3MQJ1_9FIRM</name>
<proteinExistence type="predicted"/>
<keyword evidence="2" id="KW-1185">Reference proteome</keyword>
<dbReference type="EMBL" id="ADJN01000016">
    <property type="protein sequence ID" value="EFD05590.1"/>
    <property type="molecule type" value="Genomic_DNA"/>
</dbReference>
<dbReference type="AlphaFoldDB" id="D3MQJ1"/>
<gene>
    <name evidence="1" type="ORF">HMPREF0631_1689</name>
</gene>
<comment type="caution">
    <text evidence="1">The sequence shown here is derived from an EMBL/GenBank/DDBJ whole genome shotgun (WGS) entry which is preliminary data.</text>
</comment>
<protein>
    <submittedName>
        <fullName evidence="1">Uncharacterized protein</fullName>
    </submittedName>
</protein>